<dbReference type="InterPro" id="IPR038763">
    <property type="entry name" value="DHH_sf"/>
</dbReference>
<sequence length="345" mass="35646">MTAVRAIDPGADVAVEVANAPRADARGLSVDAPGAAGLLSGAATIAVISHVHPDADTLGAGLALALALDARGKRVEVSFAAPATLPESLASLPGCHLLVAPDAMRADVDLAVTVDVPSAKRLGGLCGLATSAPQLLVIDHHASNEMFGTANFVDQSADSTTMMVADLFDAWGQPIDRDIAHCIYAGLTTDTGSFRWASARALRLAARLVEIGVDNATVSRTLMDTHPFVWLPLLSRVLGSARLLPDAVGGRGLVYAVVDNRDWVCSRAEEVESIVDIVRTTQQAEVAAVFKEVEPRQWSVSMRAKDVDLVAVASGFGGGGHRLAAGYSTTGPIGDVVASLCAALG</sequence>
<dbReference type="OrthoDB" id="9803668at2"/>
<gene>
    <name evidence="3" type="ORF">FPZ47_24555</name>
</gene>
<dbReference type="GO" id="GO:0003676">
    <property type="term" value="F:nucleic acid binding"/>
    <property type="evidence" value="ECO:0007669"/>
    <property type="project" value="InterPro"/>
</dbReference>
<dbReference type="PANTHER" id="PTHR47618">
    <property type="entry name" value="BIFUNCTIONAL OLIGORIBONUCLEASE AND PAP PHOSPHATASE NRNA"/>
    <property type="match status" value="1"/>
</dbReference>
<dbReference type="Pfam" id="PF02272">
    <property type="entry name" value="DHHA1"/>
    <property type="match status" value="1"/>
</dbReference>
<dbReference type="PANTHER" id="PTHR47618:SF1">
    <property type="entry name" value="BIFUNCTIONAL OLIGORIBONUCLEASE AND PAP PHOSPHATASE NRNA"/>
    <property type="match status" value="1"/>
</dbReference>
<keyword evidence="4" id="KW-1185">Reference proteome</keyword>
<protein>
    <submittedName>
        <fullName evidence="3">Bifunctional oligoribonuclease/PAP phosphatase NrnA</fullName>
    </submittedName>
</protein>
<evidence type="ECO:0000259" key="1">
    <source>
        <dbReference type="Pfam" id="PF01368"/>
    </source>
</evidence>
<dbReference type="InterPro" id="IPR003156">
    <property type="entry name" value="DHHA1_dom"/>
</dbReference>
<dbReference type="InterPro" id="IPR001667">
    <property type="entry name" value="DDH_dom"/>
</dbReference>
<dbReference type="SUPFAM" id="SSF64182">
    <property type="entry name" value="DHH phosphoesterases"/>
    <property type="match status" value="1"/>
</dbReference>
<comment type="caution">
    <text evidence="3">The sequence shown here is derived from an EMBL/GenBank/DDBJ whole genome shotgun (WGS) entry which is preliminary data.</text>
</comment>
<dbReference type="Proteomes" id="UP000320513">
    <property type="component" value="Unassembled WGS sequence"/>
</dbReference>
<accession>A0A557XBW1</accession>
<reference evidence="3 4" key="1">
    <citation type="submission" date="2019-07" db="EMBL/GenBank/DDBJ databases">
        <title>New Mycobacterium species.</title>
        <authorList>
            <person name="Tortoli E."/>
            <person name="Ghielmetti G."/>
            <person name="Friedel U."/>
            <person name="Trovato A."/>
        </authorList>
    </citation>
    <scope>NUCLEOTIDE SEQUENCE [LARGE SCALE GENOMIC DNA]</scope>
    <source>
        <strain evidence="3 4">16-83</strain>
    </source>
</reference>
<feature type="domain" description="DHHA1" evidence="2">
    <location>
        <begin position="268"/>
        <end position="330"/>
    </location>
</feature>
<evidence type="ECO:0000259" key="2">
    <source>
        <dbReference type="Pfam" id="PF02272"/>
    </source>
</evidence>
<evidence type="ECO:0000313" key="3">
    <source>
        <dbReference type="EMBL" id="TVS82991.1"/>
    </source>
</evidence>
<proteinExistence type="predicted"/>
<dbReference type="Pfam" id="PF01368">
    <property type="entry name" value="DHH"/>
    <property type="match status" value="1"/>
</dbReference>
<evidence type="ECO:0000313" key="4">
    <source>
        <dbReference type="Proteomes" id="UP000320513"/>
    </source>
</evidence>
<name>A0A557XBW1_9MYCO</name>
<feature type="domain" description="DDH" evidence="1">
    <location>
        <begin position="45"/>
        <end position="186"/>
    </location>
</feature>
<organism evidence="3 4">
    <name type="scientific">Mycobacterium helveticum</name>
    <dbReference type="NCBI Taxonomy" id="2592811"/>
    <lineage>
        <taxon>Bacteria</taxon>
        <taxon>Bacillati</taxon>
        <taxon>Actinomycetota</taxon>
        <taxon>Actinomycetes</taxon>
        <taxon>Mycobacteriales</taxon>
        <taxon>Mycobacteriaceae</taxon>
        <taxon>Mycobacterium</taxon>
    </lineage>
</organism>
<dbReference type="InterPro" id="IPR051319">
    <property type="entry name" value="Oligoribo/pAp-PDE_c-di-AMP_PDE"/>
</dbReference>
<dbReference type="AlphaFoldDB" id="A0A557XBW1"/>
<dbReference type="EMBL" id="VMQU01000162">
    <property type="protein sequence ID" value="TVS82991.1"/>
    <property type="molecule type" value="Genomic_DNA"/>
</dbReference>
<dbReference type="Gene3D" id="3.90.1640.10">
    <property type="entry name" value="inorganic pyrophosphatase (n-terminal core)"/>
    <property type="match status" value="1"/>
</dbReference>
<dbReference type="Gene3D" id="3.10.310.30">
    <property type="match status" value="1"/>
</dbReference>